<comment type="caution">
    <text evidence="2">The sequence shown here is derived from an EMBL/GenBank/DDBJ whole genome shotgun (WGS) entry which is preliminary data.</text>
</comment>
<gene>
    <name evidence="2" type="ORF">OXX778_LOCUS5403</name>
</gene>
<dbReference type="SUPFAM" id="SSF63491">
    <property type="entry name" value="BAG domain"/>
    <property type="match status" value="1"/>
</dbReference>
<sequence>MTKIVLNIPWSMFHRKYQGKSFAAIGKELNRSKSCIKNIIDRYNETNSYKDRPRAGRPRISTANENPKINKTLVQALVSGLFDFASLEYTHGQKEFIKEISSKEINFDNNQINKNSKLEQDKLKKKLEECGQQKDKINLLNNRNNETIMSNATKKPARSTQFLTEFFAKDKKQVQVLIQKKLLTSIEKCDEIQIKLENLEQEINSFNGRKGDYCYSKINGSLDIILEELDNCERGDETVNYYRKSLINFTNKLGEKLESKCKKIQYF</sequence>
<dbReference type="EMBL" id="CAJNOC010000586">
    <property type="protein sequence ID" value="CAF0779918.1"/>
    <property type="molecule type" value="Genomic_DNA"/>
</dbReference>
<keyword evidence="1" id="KW-0175">Coiled coil</keyword>
<dbReference type="InterPro" id="IPR009057">
    <property type="entry name" value="Homeodomain-like_sf"/>
</dbReference>
<accession>A0A813REE3</accession>
<dbReference type="GO" id="GO:0051087">
    <property type="term" value="F:protein-folding chaperone binding"/>
    <property type="evidence" value="ECO:0007669"/>
    <property type="project" value="InterPro"/>
</dbReference>
<keyword evidence="3" id="KW-1185">Reference proteome</keyword>
<dbReference type="SUPFAM" id="SSF46689">
    <property type="entry name" value="Homeodomain-like"/>
    <property type="match status" value="1"/>
</dbReference>
<dbReference type="Gene3D" id="1.20.58.120">
    <property type="entry name" value="BAG domain"/>
    <property type="match status" value="1"/>
</dbReference>
<protein>
    <submittedName>
        <fullName evidence="2">Uncharacterized protein</fullName>
    </submittedName>
</protein>
<feature type="coiled-coil region" evidence="1">
    <location>
        <begin position="113"/>
        <end position="143"/>
    </location>
</feature>
<dbReference type="Proteomes" id="UP000663879">
    <property type="component" value="Unassembled WGS sequence"/>
</dbReference>
<feature type="coiled-coil region" evidence="1">
    <location>
        <begin position="182"/>
        <end position="209"/>
    </location>
</feature>
<organism evidence="2 3">
    <name type="scientific">Brachionus calyciflorus</name>
    <dbReference type="NCBI Taxonomy" id="104777"/>
    <lineage>
        <taxon>Eukaryota</taxon>
        <taxon>Metazoa</taxon>
        <taxon>Spiralia</taxon>
        <taxon>Gnathifera</taxon>
        <taxon>Rotifera</taxon>
        <taxon>Eurotatoria</taxon>
        <taxon>Monogononta</taxon>
        <taxon>Pseudotrocha</taxon>
        <taxon>Ploima</taxon>
        <taxon>Brachionidae</taxon>
        <taxon>Brachionus</taxon>
    </lineage>
</organism>
<evidence type="ECO:0000256" key="1">
    <source>
        <dbReference type="SAM" id="Coils"/>
    </source>
</evidence>
<reference evidence="2" key="1">
    <citation type="submission" date="2021-02" db="EMBL/GenBank/DDBJ databases">
        <authorList>
            <person name="Nowell W R."/>
        </authorList>
    </citation>
    <scope>NUCLEOTIDE SEQUENCE</scope>
    <source>
        <strain evidence="2">Ploen Becks lab</strain>
    </source>
</reference>
<evidence type="ECO:0000313" key="3">
    <source>
        <dbReference type="Proteomes" id="UP000663879"/>
    </source>
</evidence>
<dbReference type="InterPro" id="IPR036533">
    <property type="entry name" value="BAG_dom_sf"/>
</dbReference>
<proteinExistence type="predicted"/>
<name>A0A813REE3_9BILA</name>
<evidence type="ECO:0000313" key="2">
    <source>
        <dbReference type="EMBL" id="CAF0779918.1"/>
    </source>
</evidence>
<dbReference type="AlphaFoldDB" id="A0A813REE3"/>